<comment type="function">
    <text evidence="1 10">Controls the rotational direction of flagella during chemotaxis.</text>
</comment>
<keyword evidence="11" id="KW-0282">Flagellum</keyword>
<keyword evidence="11" id="KW-0966">Cell projection</keyword>
<evidence type="ECO:0000256" key="5">
    <source>
        <dbReference type="ARBA" id="ARBA00022500"/>
    </source>
</evidence>
<dbReference type="Pfam" id="PF03748">
    <property type="entry name" value="FliL"/>
    <property type="match status" value="1"/>
</dbReference>
<evidence type="ECO:0000256" key="4">
    <source>
        <dbReference type="ARBA" id="ARBA00022475"/>
    </source>
</evidence>
<dbReference type="GO" id="GO:0006935">
    <property type="term" value="P:chemotaxis"/>
    <property type="evidence" value="ECO:0007669"/>
    <property type="project" value="UniProtKB-KW"/>
</dbReference>
<dbReference type="NCBIfam" id="NF005435">
    <property type="entry name" value="PRK07021.1"/>
    <property type="match status" value="1"/>
</dbReference>
<evidence type="ECO:0000256" key="7">
    <source>
        <dbReference type="ARBA" id="ARBA00022779"/>
    </source>
</evidence>
<dbReference type="AlphaFoldDB" id="A0A9X1B3F2"/>
<dbReference type="RefSeq" id="WP_200241688.1">
    <property type="nucleotide sequence ID" value="NZ_NRRY01000009.1"/>
</dbReference>
<comment type="similarity">
    <text evidence="3 10">Belongs to the FliL family.</text>
</comment>
<organism evidence="11 12">
    <name type="scientific">Lamprobacter modestohalophilus</name>
    <dbReference type="NCBI Taxonomy" id="1064514"/>
    <lineage>
        <taxon>Bacteria</taxon>
        <taxon>Pseudomonadati</taxon>
        <taxon>Pseudomonadota</taxon>
        <taxon>Gammaproteobacteria</taxon>
        <taxon>Chromatiales</taxon>
        <taxon>Chromatiaceae</taxon>
        <taxon>Lamprobacter</taxon>
    </lineage>
</organism>
<reference evidence="11 12" key="1">
    <citation type="journal article" date="2020" name="Microorganisms">
        <title>Osmotic Adaptation and Compatible Solute Biosynthesis of Phototrophic Bacteria as Revealed from Genome Analyses.</title>
        <authorList>
            <person name="Imhoff J.F."/>
            <person name="Rahn T."/>
            <person name="Kunzel S."/>
            <person name="Keller A."/>
            <person name="Neulinger S.C."/>
        </authorList>
    </citation>
    <scope>NUCLEOTIDE SEQUENCE [LARGE SCALE GENOMIC DNA]</scope>
    <source>
        <strain evidence="11 12">DSM 25653</strain>
    </source>
</reference>
<evidence type="ECO:0000256" key="1">
    <source>
        <dbReference type="ARBA" id="ARBA00002254"/>
    </source>
</evidence>
<evidence type="ECO:0000256" key="10">
    <source>
        <dbReference type="RuleBase" id="RU364125"/>
    </source>
</evidence>
<keyword evidence="11" id="KW-0969">Cilium</keyword>
<keyword evidence="4" id="KW-1003">Cell membrane</keyword>
<keyword evidence="9 10" id="KW-0472">Membrane</keyword>
<evidence type="ECO:0000313" key="11">
    <source>
        <dbReference type="EMBL" id="MBK1618360.1"/>
    </source>
</evidence>
<keyword evidence="6 10" id="KW-0812">Transmembrane</keyword>
<evidence type="ECO:0000256" key="3">
    <source>
        <dbReference type="ARBA" id="ARBA00008281"/>
    </source>
</evidence>
<dbReference type="GO" id="GO:0071978">
    <property type="term" value="P:bacterial-type flagellum-dependent swarming motility"/>
    <property type="evidence" value="ECO:0007669"/>
    <property type="project" value="TreeGrafter"/>
</dbReference>
<evidence type="ECO:0000313" key="12">
    <source>
        <dbReference type="Proteomes" id="UP001138768"/>
    </source>
</evidence>
<dbReference type="PANTHER" id="PTHR35091">
    <property type="entry name" value="FLAGELLAR PROTEIN FLIL"/>
    <property type="match status" value="1"/>
</dbReference>
<keyword evidence="5 10" id="KW-0145">Chemotaxis</keyword>
<dbReference type="InterPro" id="IPR005503">
    <property type="entry name" value="FliL"/>
</dbReference>
<evidence type="ECO:0000256" key="9">
    <source>
        <dbReference type="ARBA" id="ARBA00023136"/>
    </source>
</evidence>
<keyword evidence="8 10" id="KW-1133">Transmembrane helix</keyword>
<accession>A0A9X1B3F2</accession>
<protein>
    <recommendedName>
        <fullName evidence="10">Flagellar protein FliL</fullName>
    </recommendedName>
</protein>
<dbReference type="GO" id="GO:0005886">
    <property type="term" value="C:plasma membrane"/>
    <property type="evidence" value="ECO:0007669"/>
    <property type="project" value="UniProtKB-SubCell"/>
</dbReference>
<keyword evidence="7 10" id="KW-0283">Flagellar rotation</keyword>
<gene>
    <name evidence="11" type="ORF">CKO42_07890</name>
</gene>
<proteinExistence type="inferred from homology"/>
<dbReference type="GO" id="GO:0009425">
    <property type="term" value="C:bacterial-type flagellum basal body"/>
    <property type="evidence" value="ECO:0007669"/>
    <property type="project" value="InterPro"/>
</dbReference>
<sequence>MAESKGGSRKLLWVLIILVVLSIIAAGISVYLTWQSEDDSPAEKNVVTDRSAPIFVKIEPFTINIKSSRGVSHLLYVGMSFKVSTEETRDIFEDHMPQVRSRLLMQLSSEQVDELTSIEGKTQLANRLITSLQDPPLAELQPELAIEEVLFTEFIVQ</sequence>
<evidence type="ECO:0000256" key="8">
    <source>
        <dbReference type="ARBA" id="ARBA00022989"/>
    </source>
</evidence>
<dbReference type="PANTHER" id="PTHR35091:SF2">
    <property type="entry name" value="FLAGELLAR PROTEIN FLIL"/>
    <property type="match status" value="1"/>
</dbReference>
<dbReference type="Proteomes" id="UP001138768">
    <property type="component" value="Unassembled WGS sequence"/>
</dbReference>
<evidence type="ECO:0000256" key="2">
    <source>
        <dbReference type="ARBA" id="ARBA00004162"/>
    </source>
</evidence>
<dbReference type="EMBL" id="NRRY01000009">
    <property type="protein sequence ID" value="MBK1618360.1"/>
    <property type="molecule type" value="Genomic_DNA"/>
</dbReference>
<keyword evidence="12" id="KW-1185">Reference proteome</keyword>
<name>A0A9X1B3F2_9GAMM</name>
<feature type="transmembrane region" description="Helical" evidence="10">
    <location>
        <begin position="12"/>
        <end position="34"/>
    </location>
</feature>
<comment type="caution">
    <text evidence="11">The sequence shown here is derived from an EMBL/GenBank/DDBJ whole genome shotgun (WGS) entry which is preliminary data.</text>
</comment>
<comment type="subcellular location">
    <subcellularLocation>
        <location evidence="10">Cell inner membrane</location>
    </subcellularLocation>
    <subcellularLocation>
        <location evidence="2">Cell membrane</location>
        <topology evidence="2">Single-pass membrane protein</topology>
    </subcellularLocation>
</comment>
<keyword evidence="10" id="KW-0997">Cell inner membrane</keyword>
<evidence type="ECO:0000256" key="6">
    <source>
        <dbReference type="ARBA" id="ARBA00022692"/>
    </source>
</evidence>